<dbReference type="Pfam" id="PF01248">
    <property type="entry name" value="Ribosomal_L7Ae"/>
    <property type="match status" value="1"/>
</dbReference>
<dbReference type="SUPFAM" id="SSF55315">
    <property type="entry name" value="L30e-like"/>
    <property type="match status" value="1"/>
</dbReference>
<evidence type="ECO:0000313" key="3">
    <source>
        <dbReference type="EMBL" id="RGW73808.1"/>
    </source>
</evidence>
<dbReference type="Proteomes" id="UP000265489">
    <property type="component" value="Unassembled WGS sequence"/>
</dbReference>
<sequence>MNKVTNLIQLAYRAGKVAKGDSLLVSIQKSQAKLVLVSSLCGQNRMKKIQDKCTYYNVPYRVVEPSILDDVSYKKMSAIAIVDSGFAKAIIEKMKG</sequence>
<evidence type="ECO:0000259" key="1">
    <source>
        <dbReference type="Pfam" id="PF01248"/>
    </source>
</evidence>
<reference evidence="4 5" key="1">
    <citation type="submission" date="2018-08" db="EMBL/GenBank/DDBJ databases">
        <title>A genome reference for cultivated species of the human gut microbiota.</title>
        <authorList>
            <person name="Zou Y."/>
            <person name="Xue W."/>
            <person name="Luo G."/>
        </authorList>
    </citation>
    <scope>NUCLEOTIDE SEQUENCE [LARGE SCALE GENOMIC DNA]</scope>
    <source>
        <strain evidence="3 5">AF10-31</strain>
        <strain evidence="2 4">AF15-20</strain>
    </source>
</reference>
<keyword evidence="2" id="KW-0689">Ribosomal protein</keyword>
<evidence type="ECO:0000313" key="5">
    <source>
        <dbReference type="Proteomes" id="UP000284651"/>
    </source>
</evidence>
<dbReference type="InterPro" id="IPR004038">
    <property type="entry name" value="Ribosomal_eL8/eL30/eS12/Gad45"/>
</dbReference>
<dbReference type="EMBL" id="QRYQ01000024">
    <property type="protein sequence ID" value="RGU89698.1"/>
    <property type="molecule type" value="Genomic_DNA"/>
</dbReference>
<dbReference type="RefSeq" id="WP_118325714.1">
    <property type="nucleotide sequence ID" value="NZ_CALHUJ010000134.1"/>
</dbReference>
<protein>
    <submittedName>
        <fullName evidence="2">50S ribosomal protein L7ae</fullName>
    </submittedName>
</protein>
<feature type="domain" description="Ribosomal protein eL8/eL30/eS12/Gadd45" evidence="1">
    <location>
        <begin position="3"/>
        <end position="89"/>
    </location>
</feature>
<dbReference type="Gene3D" id="3.30.1330.30">
    <property type="match status" value="1"/>
</dbReference>
<accession>A0A395W4K7</accession>
<organism evidence="2 4">
    <name type="scientific">Holdemanella biformis</name>
    <dbReference type="NCBI Taxonomy" id="1735"/>
    <lineage>
        <taxon>Bacteria</taxon>
        <taxon>Bacillati</taxon>
        <taxon>Bacillota</taxon>
        <taxon>Erysipelotrichia</taxon>
        <taxon>Erysipelotrichales</taxon>
        <taxon>Erysipelotrichaceae</taxon>
        <taxon>Holdemanella</taxon>
    </lineage>
</organism>
<dbReference type="GO" id="GO:0005840">
    <property type="term" value="C:ribosome"/>
    <property type="evidence" value="ECO:0007669"/>
    <property type="project" value="UniProtKB-KW"/>
</dbReference>
<keyword evidence="2" id="KW-0687">Ribonucleoprotein</keyword>
<gene>
    <name evidence="3" type="ORF">DWV56_09070</name>
    <name evidence="2" type="ORF">DWW32_10410</name>
</gene>
<dbReference type="EMBL" id="QSAT01000030">
    <property type="protein sequence ID" value="RGW73808.1"/>
    <property type="molecule type" value="Genomic_DNA"/>
</dbReference>
<proteinExistence type="predicted"/>
<dbReference type="InterPro" id="IPR029064">
    <property type="entry name" value="Ribosomal_eL30-like_sf"/>
</dbReference>
<dbReference type="Proteomes" id="UP000284651">
    <property type="component" value="Unassembled WGS sequence"/>
</dbReference>
<comment type="caution">
    <text evidence="2">The sequence shown here is derived from an EMBL/GenBank/DDBJ whole genome shotgun (WGS) entry which is preliminary data.</text>
</comment>
<evidence type="ECO:0000313" key="4">
    <source>
        <dbReference type="Proteomes" id="UP000265489"/>
    </source>
</evidence>
<dbReference type="GeneID" id="66578818"/>
<dbReference type="AlphaFoldDB" id="A0A395W4K7"/>
<evidence type="ECO:0000313" key="2">
    <source>
        <dbReference type="EMBL" id="RGU89698.1"/>
    </source>
</evidence>
<name>A0A395W4K7_9FIRM</name>